<evidence type="ECO:0000256" key="1">
    <source>
        <dbReference type="ARBA" id="ARBA00022771"/>
    </source>
</evidence>
<evidence type="ECO:0000313" key="7">
    <source>
        <dbReference type="Proteomes" id="UP001233172"/>
    </source>
</evidence>
<evidence type="ECO:0000313" key="6">
    <source>
        <dbReference type="EMBL" id="KAK0057426.1"/>
    </source>
</evidence>
<feature type="region of interest" description="Disordered" evidence="4">
    <location>
        <begin position="73"/>
        <end position="92"/>
    </location>
</feature>
<dbReference type="EMBL" id="JASAOG010000055">
    <property type="protein sequence ID" value="KAK0057426.1"/>
    <property type="molecule type" value="Genomic_DNA"/>
</dbReference>
<evidence type="ECO:0000256" key="2">
    <source>
        <dbReference type="ARBA" id="ARBA00022833"/>
    </source>
</evidence>
<dbReference type="InterPro" id="IPR013083">
    <property type="entry name" value="Znf_RING/FYVE/PHD"/>
</dbReference>
<gene>
    <name evidence="6" type="ORF">Bpfe_013233</name>
</gene>
<evidence type="ECO:0000259" key="5">
    <source>
        <dbReference type="PROSITE" id="PS50089"/>
    </source>
</evidence>
<proteinExistence type="predicted"/>
<dbReference type="InterPro" id="IPR001841">
    <property type="entry name" value="Znf_RING"/>
</dbReference>
<dbReference type="Pfam" id="PF13920">
    <property type="entry name" value="zf-C3HC4_3"/>
    <property type="match status" value="1"/>
</dbReference>
<accession>A0AAD8FBJ6</accession>
<keyword evidence="7" id="KW-1185">Reference proteome</keyword>
<evidence type="ECO:0000256" key="3">
    <source>
        <dbReference type="PROSITE-ProRule" id="PRU00175"/>
    </source>
</evidence>
<keyword evidence="1 3" id="KW-0479">Metal-binding</keyword>
<feature type="domain" description="RING-type" evidence="5">
    <location>
        <begin position="319"/>
        <end position="354"/>
    </location>
</feature>
<organism evidence="6 7">
    <name type="scientific">Biomphalaria pfeifferi</name>
    <name type="common">Bloodfluke planorb</name>
    <name type="synonym">Freshwater snail</name>
    <dbReference type="NCBI Taxonomy" id="112525"/>
    <lineage>
        <taxon>Eukaryota</taxon>
        <taxon>Metazoa</taxon>
        <taxon>Spiralia</taxon>
        <taxon>Lophotrochozoa</taxon>
        <taxon>Mollusca</taxon>
        <taxon>Gastropoda</taxon>
        <taxon>Heterobranchia</taxon>
        <taxon>Euthyneura</taxon>
        <taxon>Panpulmonata</taxon>
        <taxon>Hygrophila</taxon>
        <taxon>Lymnaeoidea</taxon>
        <taxon>Planorbidae</taxon>
        <taxon>Biomphalaria</taxon>
    </lineage>
</organism>
<keyword evidence="2" id="KW-0862">Zinc</keyword>
<dbReference type="Gene3D" id="3.30.40.10">
    <property type="entry name" value="Zinc/RING finger domain, C3HC4 (zinc finger)"/>
    <property type="match status" value="1"/>
</dbReference>
<reference evidence="6" key="1">
    <citation type="journal article" date="2023" name="PLoS Negl. Trop. Dis.">
        <title>A genome sequence for Biomphalaria pfeifferi, the major vector snail for the human-infecting parasite Schistosoma mansoni.</title>
        <authorList>
            <person name="Bu L."/>
            <person name="Lu L."/>
            <person name="Laidemitt M.R."/>
            <person name="Zhang S.M."/>
            <person name="Mutuku M."/>
            <person name="Mkoji G."/>
            <person name="Steinauer M."/>
            <person name="Loker E.S."/>
        </authorList>
    </citation>
    <scope>NUCLEOTIDE SEQUENCE</scope>
    <source>
        <strain evidence="6">KasaAsao</strain>
    </source>
</reference>
<protein>
    <submittedName>
        <fullName evidence="6">E3 ubiquitin-protein ligase MYLIP</fullName>
    </submittedName>
</protein>
<dbReference type="GO" id="GO:0008270">
    <property type="term" value="F:zinc ion binding"/>
    <property type="evidence" value="ECO:0007669"/>
    <property type="project" value="UniProtKB-KW"/>
</dbReference>
<evidence type="ECO:0000256" key="4">
    <source>
        <dbReference type="SAM" id="MobiDB-lite"/>
    </source>
</evidence>
<name>A0AAD8FBJ6_BIOPF</name>
<keyword evidence="1 3" id="KW-0863">Zinc-finger</keyword>
<feature type="compositionally biased region" description="Basic and acidic residues" evidence="4">
    <location>
        <begin position="74"/>
        <end position="92"/>
    </location>
</feature>
<dbReference type="PROSITE" id="PS50089">
    <property type="entry name" value="ZF_RING_2"/>
    <property type="match status" value="1"/>
</dbReference>
<sequence>MDLTEDLEALKDNLLQARIKAIAFSLNLEVDRIQKHILYALKQGRDIRDNIASIVDECENTTLELGVLSQSHATDMKSHESYEDYDSSRGHDETLDNLNSVELLNNTSGDTACSATISNNKSNVNVDVIVPNLNISDNVPNLTILDNVPDLNVNDSGDNVPNLNGKCNVPHGNVNDNVSDLNVTDNVPDGNVDENLPKFNVDVTVPNLNALNNVPHFNAIQDVPTLNKNVPSEGFSNNVKKANVDDNLLNLDISQAVSHRPTEPSNHAAPMEASGGLLNIGLSNGVPSTPNVTDNALNIHVQVQVLQHENRLLVQQIMCLQCSAAERNSLLMPCGHFILCSTCAENCSHCPKCHVQILATSKTRL</sequence>
<reference evidence="6" key="2">
    <citation type="submission" date="2023-04" db="EMBL/GenBank/DDBJ databases">
        <authorList>
            <person name="Bu L."/>
            <person name="Lu L."/>
            <person name="Laidemitt M.R."/>
            <person name="Zhang S.M."/>
            <person name="Mutuku M."/>
            <person name="Mkoji G."/>
            <person name="Steinauer M."/>
            <person name="Loker E.S."/>
        </authorList>
    </citation>
    <scope>NUCLEOTIDE SEQUENCE</scope>
    <source>
        <strain evidence="6">KasaAsao</strain>
        <tissue evidence="6">Whole Snail</tissue>
    </source>
</reference>
<dbReference type="Proteomes" id="UP001233172">
    <property type="component" value="Unassembled WGS sequence"/>
</dbReference>
<comment type="caution">
    <text evidence="6">The sequence shown here is derived from an EMBL/GenBank/DDBJ whole genome shotgun (WGS) entry which is preliminary data.</text>
</comment>
<dbReference type="AlphaFoldDB" id="A0AAD8FBJ6"/>